<evidence type="ECO:0000256" key="6">
    <source>
        <dbReference type="RuleBase" id="RU003796"/>
    </source>
</evidence>
<comment type="subcellular location">
    <subcellularLocation>
        <location evidence="6">Nucleus</location>
    </subcellularLocation>
</comment>
<dbReference type="AlphaFoldDB" id="A0A1D6NVI4"/>
<dbReference type="Pfam" id="PF02319">
    <property type="entry name" value="WHD_E2F_TDP"/>
    <property type="match status" value="1"/>
</dbReference>
<dbReference type="PANTHER" id="PTHR12081:SF7">
    <property type="entry name" value="TRANSCRIPTION FACTOR EFL-3"/>
    <property type="match status" value="1"/>
</dbReference>
<gene>
    <name evidence="9" type="ORF">ZEAMMB73_Zm00001d045365</name>
</gene>
<dbReference type="SUPFAM" id="SSF56112">
    <property type="entry name" value="Protein kinase-like (PK-like)"/>
    <property type="match status" value="1"/>
</dbReference>
<keyword evidence="9" id="KW-0808">Transferase</keyword>
<comment type="similarity">
    <text evidence="1 6">Belongs to the E2F/DP family.</text>
</comment>
<dbReference type="PaxDb" id="4577-GRMZM2G169709_P01"/>
<keyword evidence="9" id="KW-0418">Kinase</keyword>
<dbReference type="eggNOG" id="KOG1164">
    <property type="taxonomic scope" value="Eukaryota"/>
</dbReference>
<evidence type="ECO:0000256" key="3">
    <source>
        <dbReference type="ARBA" id="ARBA00023125"/>
    </source>
</evidence>
<proteinExistence type="inferred from homology"/>
<dbReference type="GO" id="GO:0000978">
    <property type="term" value="F:RNA polymerase II cis-regulatory region sequence-specific DNA binding"/>
    <property type="evidence" value="ECO:0007669"/>
    <property type="project" value="InterPro"/>
</dbReference>
<dbReference type="GO" id="GO:0006357">
    <property type="term" value="P:regulation of transcription by RNA polymerase II"/>
    <property type="evidence" value="ECO:0007669"/>
    <property type="project" value="InterPro"/>
</dbReference>
<evidence type="ECO:0000256" key="7">
    <source>
        <dbReference type="SAM" id="MobiDB-lite"/>
    </source>
</evidence>
<feature type="domain" description="E2F/DP family winged-helix DNA-binding" evidence="8">
    <location>
        <begin position="49"/>
        <end position="172"/>
    </location>
</feature>
<dbReference type="InterPro" id="IPR015633">
    <property type="entry name" value="E2F"/>
</dbReference>
<keyword evidence="5" id="KW-0131">Cell cycle</keyword>
<dbReference type="GO" id="GO:0005667">
    <property type="term" value="C:transcription regulator complex"/>
    <property type="evidence" value="ECO:0007669"/>
    <property type="project" value="InterPro"/>
</dbReference>
<organism evidence="9">
    <name type="scientific">Zea mays</name>
    <name type="common">Maize</name>
    <dbReference type="NCBI Taxonomy" id="4577"/>
    <lineage>
        <taxon>Eukaryota</taxon>
        <taxon>Viridiplantae</taxon>
        <taxon>Streptophyta</taxon>
        <taxon>Embryophyta</taxon>
        <taxon>Tracheophyta</taxon>
        <taxon>Spermatophyta</taxon>
        <taxon>Magnoliopsida</taxon>
        <taxon>Liliopsida</taxon>
        <taxon>Poales</taxon>
        <taxon>Poaceae</taxon>
        <taxon>PACMAD clade</taxon>
        <taxon>Panicoideae</taxon>
        <taxon>Andropogonodae</taxon>
        <taxon>Andropogoneae</taxon>
        <taxon>Tripsacinae</taxon>
        <taxon>Zea</taxon>
    </lineage>
</organism>
<dbReference type="InterPro" id="IPR011009">
    <property type="entry name" value="Kinase-like_dom_sf"/>
</dbReference>
<dbReference type="GO" id="GO:0016301">
    <property type="term" value="F:kinase activity"/>
    <property type="evidence" value="ECO:0007669"/>
    <property type="project" value="UniProtKB-KW"/>
</dbReference>
<dbReference type="SUPFAM" id="SSF46785">
    <property type="entry name" value="Winged helix' DNA-binding domain"/>
    <property type="match status" value="1"/>
</dbReference>
<reference evidence="9" key="1">
    <citation type="submission" date="2015-12" db="EMBL/GenBank/DDBJ databases">
        <title>Update maize B73 reference genome by single molecule sequencing technologies.</title>
        <authorList>
            <consortium name="Maize Genome Sequencing Project"/>
            <person name="Ware D."/>
        </authorList>
    </citation>
    <scope>NUCLEOTIDE SEQUENCE</scope>
    <source>
        <tissue evidence="9">Seedling</tissue>
    </source>
</reference>
<evidence type="ECO:0000256" key="4">
    <source>
        <dbReference type="ARBA" id="ARBA00023163"/>
    </source>
</evidence>
<dbReference type="InterPro" id="IPR036390">
    <property type="entry name" value="WH_DNA-bd_sf"/>
</dbReference>
<feature type="compositionally biased region" description="Low complexity" evidence="7">
    <location>
        <begin position="24"/>
        <end position="35"/>
    </location>
</feature>
<keyword evidence="3 6" id="KW-0238">DNA-binding</keyword>
<evidence type="ECO:0000256" key="2">
    <source>
        <dbReference type="ARBA" id="ARBA00023015"/>
    </source>
</evidence>
<dbReference type="EMBL" id="CM000785">
    <property type="protein sequence ID" value="AQL02135.1"/>
    <property type="molecule type" value="Genomic_DNA"/>
</dbReference>
<evidence type="ECO:0000313" key="9">
    <source>
        <dbReference type="EMBL" id="AQL02135.1"/>
    </source>
</evidence>
<dbReference type="eggNOG" id="KOG2578">
    <property type="taxonomic scope" value="Eukaryota"/>
</dbReference>
<keyword evidence="6" id="KW-0539">Nucleus</keyword>
<dbReference type="SMART" id="SM01372">
    <property type="entry name" value="E2F_TDP"/>
    <property type="match status" value="1"/>
</dbReference>
<dbReference type="GO" id="GO:0005634">
    <property type="term" value="C:nucleus"/>
    <property type="evidence" value="ECO:0007669"/>
    <property type="project" value="UniProtKB-SubCell"/>
</dbReference>
<dbReference type="InterPro" id="IPR036388">
    <property type="entry name" value="WH-like_DNA-bd_sf"/>
</dbReference>
<protein>
    <submittedName>
        <fullName evidence="9">Putative casein kinase I</fullName>
    </submittedName>
</protein>
<feature type="region of interest" description="Disordered" evidence="7">
    <location>
        <begin position="1"/>
        <end position="37"/>
    </location>
</feature>
<dbReference type="Gene3D" id="1.10.510.10">
    <property type="entry name" value="Transferase(Phosphotransferase) domain 1"/>
    <property type="match status" value="1"/>
</dbReference>
<dbReference type="Gene3D" id="1.10.10.10">
    <property type="entry name" value="Winged helix-like DNA-binding domain superfamily/Winged helix DNA-binding domain"/>
    <property type="match status" value="1"/>
</dbReference>
<name>A0A1D6NVI4_MAIZE</name>
<evidence type="ECO:0000256" key="1">
    <source>
        <dbReference type="ARBA" id="ARBA00010940"/>
    </source>
</evidence>
<keyword evidence="2 6" id="KW-0805">Transcription regulation</keyword>
<dbReference type="PANTHER" id="PTHR12081">
    <property type="entry name" value="TRANSCRIPTION FACTOR E2F"/>
    <property type="match status" value="1"/>
</dbReference>
<sequence>MDVDSRMATESDSDSDARGGSGSGSETPTTSSSPSVMLKNDGFSHVIAEDRTDQVYLSKQIFMVLYNRDNVESIGLDEAAKCLSVERRRIYDIVNVLEGVGHVAPPLRICLYDNCHPHIPNRRCPPLTRFLTSLTGDFSKGYNKWWSRNPNGVPLESLGYKQAGIPHLKWFGVEGQYNVMVIDLLGPSLKGLFNYCSRKFSLKTVLMLADQMVSLSYGSTFFFALELIWSAEKLRKKSFLPIS</sequence>
<dbReference type="FunFam" id="1.10.10.10:FF:000975">
    <property type="entry name" value="Putative casein kinase I"/>
    <property type="match status" value="1"/>
</dbReference>
<dbReference type="InterPro" id="IPR003316">
    <property type="entry name" value="E2F_WHTH_DNA-bd_dom"/>
</dbReference>
<dbReference type="ExpressionAtlas" id="A0A1D6NVI4">
    <property type="expression patterns" value="baseline"/>
</dbReference>
<evidence type="ECO:0000256" key="5">
    <source>
        <dbReference type="ARBA" id="ARBA00023306"/>
    </source>
</evidence>
<evidence type="ECO:0000259" key="8">
    <source>
        <dbReference type="SMART" id="SM01372"/>
    </source>
</evidence>
<keyword evidence="4 6" id="KW-0804">Transcription</keyword>
<accession>A0A1D6NVI4</accession>